<comment type="caution">
    <text evidence="1">The sequence shown here is derived from an EMBL/GenBank/DDBJ whole genome shotgun (WGS) entry which is preliminary data.</text>
</comment>
<name>A0A1D2M1X8_ORCCI</name>
<keyword evidence="2" id="KW-1185">Reference proteome</keyword>
<reference evidence="1 2" key="1">
    <citation type="journal article" date="2016" name="Genome Biol. Evol.">
        <title>Gene Family Evolution Reflects Adaptation to Soil Environmental Stressors in the Genome of the Collembolan Orchesella cincta.</title>
        <authorList>
            <person name="Faddeeva-Vakhrusheva A."/>
            <person name="Derks M.F."/>
            <person name="Anvar S.Y."/>
            <person name="Agamennone V."/>
            <person name="Suring W."/>
            <person name="Smit S."/>
            <person name="van Straalen N.M."/>
            <person name="Roelofs D."/>
        </authorList>
    </citation>
    <scope>NUCLEOTIDE SEQUENCE [LARGE SCALE GENOMIC DNA]</scope>
    <source>
        <tissue evidence="1">Mixed pool</tissue>
    </source>
</reference>
<proteinExistence type="predicted"/>
<sequence>MFAGSRLMVKQVHLISKFWSTIIEQQLEAVLNMQPCIYMFHIQAFAGEAKSTF</sequence>
<gene>
    <name evidence="1" type="ORF">Ocin01_19704</name>
</gene>
<accession>A0A1D2M1X8</accession>
<dbReference type="EMBL" id="LJIJ01006543">
    <property type="protein sequence ID" value="ODM86978.1"/>
    <property type="molecule type" value="Genomic_DNA"/>
</dbReference>
<protein>
    <submittedName>
        <fullName evidence="1">Uncharacterized protein</fullName>
    </submittedName>
</protein>
<organism evidence="1 2">
    <name type="scientific">Orchesella cincta</name>
    <name type="common">Springtail</name>
    <name type="synonym">Podura cincta</name>
    <dbReference type="NCBI Taxonomy" id="48709"/>
    <lineage>
        <taxon>Eukaryota</taxon>
        <taxon>Metazoa</taxon>
        <taxon>Ecdysozoa</taxon>
        <taxon>Arthropoda</taxon>
        <taxon>Hexapoda</taxon>
        <taxon>Collembola</taxon>
        <taxon>Entomobryomorpha</taxon>
        <taxon>Entomobryoidea</taxon>
        <taxon>Orchesellidae</taxon>
        <taxon>Orchesellinae</taxon>
        <taxon>Orchesella</taxon>
    </lineage>
</organism>
<evidence type="ECO:0000313" key="2">
    <source>
        <dbReference type="Proteomes" id="UP000094527"/>
    </source>
</evidence>
<dbReference type="AlphaFoldDB" id="A0A1D2M1X8"/>
<dbReference type="Proteomes" id="UP000094527">
    <property type="component" value="Unassembled WGS sequence"/>
</dbReference>
<evidence type="ECO:0000313" key="1">
    <source>
        <dbReference type="EMBL" id="ODM86978.1"/>
    </source>
</evidence>